<dbReference type="InterPro" id="IPR013785">
    <property type="entry name" value="Aldolase_TIM"/>
</dbReference>
<sequence length="230" mass="24014">MSVIVKICGLSTEETLDAALDAGVDMVGFVFFPKSPRAVSIERAAALAARARGRAEIVALTVDMDDAGLAAIVDTVKPDWLQLHGGESVARVAEIRQRFGLKVMKALGIRSAEDIAGVPAYAEVADRLLLDAKPPKGAAHPGGNGVTFDWHLLDALDPGLSYMLSGGLDADNVAEALALTRPFGIDASSGVESAPGIKDPARIRAFIAAIRGFRPTADQGRTIAGERISS</sequence>
<evidence type="ECO:0000256" key="7">
    <source>
        <dbReference type="ARBA" id="ARBA00023141"/>
    </source>
</evidence>
<gene>
    <name evidence="9" type="primary">trpF</name>
    <name evidence="11" type="ORF">OSH07_00745</name>
</gene>
<dbReference type="CDD" id="cd00405">
    <property type="entry name" value="PRAI"/>
    <property type="match status" value="1"/>
</dbReference>
<organism evidence="11 12">
    <name type="scientific">Kaistia nematophila</name>
    <dbReference type="NCBI Taxonomy" id="2994654"/>
    <lineage>
        <taxon>Bacteria</taxon>
        <taxon>Pseudomonadati</taxon>
        <taxon>Pseudomonadota</taxon>
        <taxon>Alphaproteobacteria</taxon>
        <taxon>Hyphomicrobiales</taxon>
        <taxon>Kaistiaceae</taxon>
        <taxon>Kaistia</taxon>
    </lineage>
</organism>
<evidence type="ECO:0000256" key="1">
    <source>
        <dbReference type="ARBA" id="ARBA00001164"/>
    </source>
</evidence>
<evidence type="ECO:0000256" key="3">
    <source>
        <dbReference type="ARBA" id="ARBA00012572"/>
    </source>
</evidence>
<evidence type="ECO:0000256" key="2">
    <source>
        <dbReference type="ARBA" id="ARBA00004664"/>
    </source>
</evidence>
<evidence type="ECO:0000313" key="12">
    <source>
        <dbReference type="Proteomes" id="UP001144805"/>
    </source>
</evidence>
<proteinExistence type="inferred from homology"/>
<dbReference type="Gene3D" id="3.20.20.70">
    <property type="entry name" value="Aldolase class I"/>
    <property type="match status" value="1"/>
</dbReference>
<evidence type="ECO:0000256" key="4">
    <source>
        <dbReference type="ARBA" id="ARBA00022272"/>
    </source>
</evidence>
<dbReference type="GO" id="GO:0000162">
    <property type="term" value="P:L-tryptophan biosynthetic process"/>
    <property type="evidence" value="ECO:0007669"/>
    <property type="project" value="UniProtKB-UniRule"/>
</dbReference>
<keyword evidence="12" id="KW-1185">Reference proteome</keyword>
<dbReference type="InterPro" id="IPR011060">
    <property type="entry name" value="RibuloseP-bd_barrel"/>
</dbReference>
<dbReference type="AlphaFoldDB" id="A0A9X3DZF5"/>
<dbReference type="PANTHER" id="PTHR42894">
    <property type="entry name" value="N-(5'-PHOSPHORIBOSYL)ANTHRANILATE ISOMERASE"/>
    <property type="match status" value="1"/>
</dbReference>
<dbReference type="HAMAP" id="MF_00135">
    <property type="entry name" value="PRAI"/>
    <property type="match status" value="1"/>
</dbReference>
<dbReference type="InterPro" id="IPR001240">
    <property type="entry name" value="PRAI_dom"/>
</dbReference>
<dbReference type="SUPFAM" id="SSF51366">
    <property type="entry name" value="Ribulose-phoshate binding barrel"/>
    <property type="match status" value="1"/>
</dbReference>
<evidence type="ECO:0000313" key="11">
    <source>
        <dbReference type="EMBL" id="MCX5567712.1"/>
    </source>
</evidence>
<keyword evidence="5 9" id="KW-0028">Amino-acid biosynthesis</keyword>
<keyword evidence="6 9" id="KW-0822">Tryptophan biosynthesis</keyword>
<dbReference type="InterPro" id="IPR044643">
    <property type="entry name" value="TrpF_fam"/>
</dbReference>
<dbReference type="RefSeq" id="WP_266336696.1">
    <property type="nucleotide sequence ID" value="NZ_JAPKNK010000001.1"/>
</dbReference>
<comment type="similarity">
    <text evidence="9">Belongs to the TrpF family.</text>
</comment>
<evidence type="ECO:0000259" key="10">
    <source>
        <dbReference type="Pfam" id="PF00697"/>
    </source>
</evidence>
<dbReference type="NCBIfam" id="NF002295">
    <property type="entry name" value="PRK01222.1-1"/>
    <property type="match status" value="1"/>
</dbReference>
<reference evidence="11" key="1">
    <citation type="submission" date="2022-11" db="EMBL/GenBank/DDBJ databases">
        <title>Biodiversity and phylogenetic relationships of bacteria.</title>
        <authorList>
            <person name="Machado R.A.R."/>
            <person name="Bhat A."/>
            <person name="Loulou A."/>
            <person name="Kallel S."/>
        </authorList>
    </citation>
    <scope>NUCLEOTIDE SEQUENCE</scope>
    <source>
        <strain evidence="11">K-TC2</strain>
    </source>
</reference>
<dbReference type="GO" id="GO:0004640">
    <property type="term" value="F:phosphoribosylanthranilate isomerase activity"/>
    <property type="evidence" value="ECO:0007669"/>
    <property type="project" value="UniProtKB-UniRule"/>
</dbReference>
<name>A0A9X3DZF5_9HYPH</name>
<dbReference type="Pfam" id="PF00697">
    <property type="entry name" value="PRAI"/>
    <property type="match status" value="1"/>
</dbReference>
<dbReference type="EC" id="5.3.1.24" evidence="3 9"/>
<comment type="pathway">
    <text evidence="2 9">Amino-acid biosynthesis; L-tryptophan biosynthesis; L-tryptophan from chorismate: step 3/5.</text>
</comment>
<protein>
    <recommendedName>
        <fullName evidence="4 9">N-(5'-phosphoribosyl)anthranilate isomerase</fullName>
        <shortName evidence="9">PRAI</shortName>
        <ecNumber evidence="3 9">5.3.1.24</ecNumber>
    </recommendedName>
</protein>
<comment type="catalytic activity">
    <reaction evidence="1 9">
        <text>N-(5-phospho-beta-D-ribosyl)anthranilate = 1-(2-carboxyphenylamino)-1-deoxy-D-ribulose 5-phosphate</text>
        <dbReference type="Rhea" id="RHEA:21540"/>
        <dbReference type="ChEBI" id="CHEBI:18277"/>
        <dbReference type="ChEBI" id="CHEBI:58613"/>
        <dbReference type="EC" id="5.3.1.24"/>
    </reaction>
</comment>
<dbReference type="PANTHER" id="PTHR42894:SF1">
    <property type="entry name" value="N-(5'-PHOSPHORIBOSYL)ANTHRANILATE ISOMERASE"/>
    <property type="match status" value="1"/>
</dbReference>
<keyword evidence="8 9" id="KW-0413">Isomerase</keyword>
<feature type="domain" description="N-(5'phosphoribosyl) anthranilate isomerase (PRAI)" evidence="10">
    <location>
        <begin position="5"/>
        <end position="208"/>
    </location>
</feature>
<keyword evidence="7 9" id="KW-0057">Aromatic amino acid biosynthesis</keyword>
<dbReference type="Proteomes" id="UP001144805">
    <property type="component" value="Unassembled WGS sequence"/>
</dbReference>
<evidence type="ECO:0000256" key="6">
    <source>
        <dbReference type="ARBA" id="ARBA00022822"/>
    </source>
</evidence>
<dbReference type="EMBL" id="JAPKNK010000001">
    <property type="protein sequence ID" value="MCX5567712.1"/>
    <property type="molecule type" value="Genomic_DNA"/>
</dbReference>
<comment type="caution">
    <text evidence="11">The sequence shown here is derived from an EMBL/GenBank/DDBJ whole genome shotgun (WGS) entry which is preliminary data.</text>
</comment>
<evidence type="ECO:0000256" key="9">
    <source>
        <dbReference type="HAMAP-Rule" id="MF_00135"/>
    </source>
</evidence>
<evidence type="ECO:0000256" key="8">
    <source>
        <dbReference type="ARBA" id="ARBA00023235"/>
    </source>
</evidence>
<accession>A0A9X3DZF5</accession>
<evidence type="ECO:0000256" key="5">
    <source>
        <dbReference type="ARBA" id="ARBA00022605"/>
    </source>
</evidence>